<evidence type="ECO:0000259" key="13">
    <source>
        <dbReference type="PROSITE" id="PS51217"/>
    </source>
</evidence>
<evidence type="ECO:0000256" key="5">
    <source>
        <dbReference type="ARBA" id="ARBA00022840"/>
    </source>
</evidence>
<name>A0A1T4WT43_9BACT</name>
<dbReference type="GO" id="GO:0003677">
    <property type="term" value="F:DNA binding"/>
    <property type="evidence" value="ECO:0007669"/>
    <property type="project" value="InterPro"/>
</dbReference>
<keyword evidence="15" id="KW-1185">Reference proteome</keyword>
<dbReference type="Gene3D" id="1.10.10.160">
    <property type="match status" value="1"/>
</dbReference>
<dbReference type="InterPro" id="IPR014016">
    <property type="entry name" value="UvrD-like_ATP-bd"/>
</dbReference>
<keyword evidence="3 10" id="KW-0378">Hydrolase</keyword>
<evidence type="ECO:0000256" key="9">
    <source>
        <dbReference type="ARBA" id="ARBA00048988"/>
    </source>
</evidence>
<dbReference type="Pfam" id="PF00580">
    <property type="entry name" value="UvrD-helicase"/>
    <property type="match status" value="1"/>
</dbReference>
<feature type="domain" description="UvrD-like helicase C-terminal" evidence="13">
    <location>
        <begin position="292"/>
        <end position="543"/>
    </location>
</feature>
<dbReference type="Gene3D" id="1.10.486.10">
    <property type="entry name" value="PCRA, domain 4"/>
    <property type="match status" value="1"/>
</dbReference>
<keyword evidence="4 10" id="KW-0347">Helicase</keyword>
<evidence type="ECO:0000259" key="12">
    <source>
        <dbReference type="PROSITE" id="PS51198"/>
    </source>
</evidence>
<evidence type="ECO:0000256" key="8">
    <source>
        <dbReference type="ARBA" id="ARBA00034808"/>
    </source>
</evidence>
<evidence type="ECO:0000313" key="14">
    <source>
        <dbReference type="EMBL" id="SKA80494.1"/>
    </source>
</evidence>
<dbReference type="GO" id="GO:0005524">
    <property type="term" value="F:ATP binding"/>
    <property type="evidence" value="ECO:0007669"/>
    <property type="project" value="UniProtKB-UniRule"/>
</dbReference>
<dbReference type="RefSeq" id="WP_078716932.1">
    <property type="nucleotide sequence ID" value="NZ_FUYC01000004.1"/>
</dbReference>
<evidence type="ECO:0000256" key="7">
    <source>
        <dbReference type="ARBA" id="ARBA00034617"/>
    </source>
</evidence>
<dbReference type="InterPro" id="IPR013986">
    <property type="entry name" value="DExx_box_DNA_helicase_dom_sf"/>
</dbReference>
<proteinExistence type="inferred from homology"/>
<dbReference type="EMBL" id="FUYC01000004">
    <property type="protein sequence ID" value="SKA80494.1"/>
    <property type="molecule type" value="Genomic_DNA"/>
</dbReference>
<dbReference type="GO" id="GO:0016887">
    <property type="term" value="F:ATP hydrolysis activity"/>
    <property type="evidence" value="ECO:0007669"/>
    <property type="project" value="RHEA"/>
</dbReference>
<dbReference type="PROSITE" id="PS51198">
    <property type="entry name" value="UVRD_HELICASE_ATP_BIND"/>
    <property type="match status" value="1"/>
</dbReference>
<dbReference type="Gene3D" id="3.40.50.300">
    <property type="entry name" value="P-loop containing nucleotide triphosphate hydrolases"/>
    <property type="match status" value="2"/>
</dbReference>
<dbReference type="OrthoDB" id="9810135at2"/>
<dbReference type="GO" id="GO:0000725">
    <property type="term" value="P:recombinational repair"/>
    <property type="evidence" value="ECO:0007669"/>
    <property type="project" value="TreeGrafter"/>
</dbReference>
<evidence type="ECO:0000256" key="11">
    <source>
        <dbReference type="SAM" id="MobiDB-lite"/>
    </source>
</evidence>
<comment type="similarity">
    <text evidence="1">Belongs to the helicase family. UvrD subfamily.</text>
</comment>
<dbReference type="InterPro" id="IPR014017">
    <property type="entry name" value="DNA_helicase_UvrD-like_C"/>
</dbReference>
<dbReference type="GO" id="GO:0043138">
    <property type="term" value="F:3'-5' DNA helicase activity"/>
    <property type="evidence" value="ECO:0007669"/>
    <property type="project" value="UniProtKB-EC"/>
</dbReference>
<dbReference type="PANTHER" id="PTHR11070">
    <property type="entry name" value="UVRD / RECB / PCRA DNA HELICASE FAMILY MEMBER"/>
    <property type="match status" value="1"/>
</dbReference>
<evidence type="ECO:0000256" key="1">
    <source>
        <dbReference type="ARBA" id="ARBA00009922"/>
    </source>
</evidence>
<dbReference type="PROSITE" id="PS51217">
    <property type="entry name" value="UVRD_HELICASE_CTER"/>
    <property type="match status" value="1"/>
</dbReference>
<gene>
    <name evidence="14" type="ORF">SAMN02745704_01361</name>
</gene>
<dbReference type="CDD" id="cd17932">
    <property type="entry name" value="DEXQc_UvrD"/>
    <property type="match status" value="1"/>
</dbReference>
<evidence type="ECO:0000256" key="2">
    <source>
        <dbReference type="ARBA" id="ARBA00022741"/>
    </source>
</evidence>
<dbReference type="PANTHER" id="PTHR11070:SF3">
    <property type="entry name" value="DNA 3'-5' HELICASE"/>
    <property type="match status" value="1"/>
</dbReference>
<evidence type="ECO:0000256" key="6">
    <source>
        <dbReference type="ARBA" id="ARBA00023235"/>
    </source>
</evidence>
<organism evidence="14 15">
    <name type="scientific">Paucidesulfovibrio gracilis DSM 16080</name>
    <dbReference type="NCBI Taxonomy" id="1121449"/>
    <lineage>
        <taxon>Bacteria</taxon>
        <taxon>Pseudomonadati</taxon>
        <taxon>Thermodesulfobacteriota</taxon>
        <taxon>Desulfovibrionia</taxon>
        <taxon>Desulfovibrionales</taxon>
        <taxon>Desulfovibrionaceae</taxon>
        <taxon>Paucidesulfovibrio</taxon>
    </lineage>
</organism>
<sequence>MPIDFANELNPSQLEAVMHQGSPALVIAGAGSGKTRTIVYRLARLVQDGVPPENILLLTFTRKAAQEMLLRAGSILGRNLSGTSGGTFHSFAYGVLRRNGRTLGFETGFTLMDRADSENVVKEVKDNLKLGKGDRSYPKKNTLLDMITKSRNKERSIDAIVESEAYHLSAYAEDFQSIAGEYTRFKQSHALMDYDDLLFRFEELLRSDPSLLEELRARYQHIMVDEYQDTNKVQARLVRLLSGESGDVVAVGDDAQSIYAFRGADVANILDFPKIFKDAKLIRLERNYRSTQAILNLTNHILAGAHTKFDKTLVSDRDTGRLPRIVHPLSDQTQAKQVVEEVIKLAKKYPLHDIAVLFRAGYQSYPLEVALSRVGIRYQKYGGLRFHEAAHIKDVLAYLRLTHNPADMVAWRRVFAPIKGIGPKTADRIAKARLTADGKYIAKAMKRFPALRELFDHLDGLRNCSRPGQALERINMFYQPILAELYPDDYPKRQTGLDQLSQIATNYTSIDDFLADLTLDGDQEEEKRKEHALVLSTVHSSKGLEWSAVLIIDLVEDRFPSKRALARPEDMDEERRLLYVACTRAKDSLTMFVPATIFNRFNAVSEPATPSPFIAELPGDCAEMWRETYASGLRQETQHAGTHASGVNGNALPAEPSDTLSPGPATGTPKLGICRHKIFGQGKIIAQIPPNKYRVNFPGFGLKVIVADYLELL</sequence>
<feature type="compositionally biased region" description="Polar residues" evidence="11">
    <location>
        <begin position="635"/>
        <end position="648"/>
    </location>
</feature>
<dbReference type="AlphaFoldDB" id="A0A1T4WT43"/>
<feature type="domain" description="UvrD-like helicase ATP-binding" evidence="12">
    <location>
        <begin position="7"/>
        <end position="291"/>
    </location>
</feature>
<accession>A0A1T4WT43</accession>
<dbReference type="Pfam" id="PF13361">
    <property type="entry name" value="UvrD_C"/>
    <property type="match status" value="1"/>
</dbReference>
<evidence type="ECO:0000256" key="4">
    <source>
        <dbReference type="ARBA" id="ARBA00022806"/>
    </source>
</evidence>
<evidence type="ECO:0000256" key="10">
    <source>
        <dbReference type="PROSITE-ProRule" id="PRU00560"/>
    </source>
</evidence>
<dbReference type="InterPro" id="IPR027417">
    <property type="entry name" value="P-loop_NTPase"/>
</dbReference>
<feature type="region of interest" description="Disordered" evidence="11">
    <location>
        <begin position="635"/>
        <end position="666"/>
    </location>
</feature>
<reference evidence="14 15" key="1">
    <citation type="submission" date="2017-02" db="EMBL/GenBank/DDBJ databases">
        <authorList>
            <person name="Peterson S.W."/>
        </authorList>
    </citation>
    <scope>NUCLEOTIDE SEQUENCE [LARGE SCALE GENOMIC DNA]</scope>
    <source>
        <strain evidence="14 15">DSM 16080</strain>
    </source>
</reference>
<dbReference type="SUPFAM" id="SSF52540">
    <property type="entry name" value="P-loop containing nucleoside triphosphate hydrolases"/>
    <property type="match status" value="1"/>
</dbReference>
<dbReference type="Proteomes" id="UP000190027">
    <property type="component" value="Unassembled WGS sequence"/>
</dbReference>
<keyword evidence="6" id="KW-0413">Isomerase</keyword>
<keyword evidence="5 10" id="KW-0067">ATP-binding</keyword>
<dbReference type="EC" id="5.6.2.4" evidence="8"/>
<comment type="catalytic activity">
    <reaction evidence="7">
        <text>Couples ATP hydrolysis with the unwinding of duplex DNA by translocating in the 3'-5' direction.</text>
        <dbReference type="EC" id="5.6.2.4"/>
    </reaction>
</comment>
<evidence type="ECO:0000256" key="3">
    <source>
        <dbReference type="ARBA" id="ARBA00022801"/>
    </source>
</evidence>
<evidence type="ECO:0000313" key="15">
    <source>
        <dbReference type="Proteomes" id="UP000190027"/>
    </source>
</evidence>
<protein>
    <recommendedName>
        <fullName evidence="8">DNA 3'-5' helicase</fullName>
        <ecNumber evidence="8">5.6.2.4</ecNumber>
    </recommendedName>
</protein>
<feature type="binding site" evidence="10">
    <location>
        <begin position="28"/>
        <end position="35"/>
    </location>
    <ligand>
        <name>ATP</name>
        <dbReference type="ChEBI" id="CHEBI:30616"/>
    </ligand>
</feature>
<dbReference type="STRING" id="1121449.SAMN02745704_01361"/>
<dbReference type="GO" id="GO:0005829">
    <property type="term" value="C:cytosol"/>
    <property type="evidence" value="ECO:0007669"/>
    <property type="project" value="TreeGrafter"/>
</dbReference>
<dbReference type="InterPro" id="IPR000212">
    <property type="entry name" value="DNA_helicase_UvrD/REP"/>
</dbReference>
<keyword evidence="2 10" id="KW-0547">Nucleotide-binding</keyword>
<comment type="catalytic activity">
    <reaction evidence="9">
        <text>ATP + H2O = ADP + phosphate + H(+)</text>
        <dbReference type="Rhea" id="RHEA:13065"/>
        <dbReference type="ChEBI" id="CHEBI:15377"/>
        <dbReference type="ChEBI" id="CHEBI:15378"/>
        <dbReference type="ChEBI" id="CHEBI:30616"/>
        <dbReference type="ChEBI" id="CHEBI:43474"/>
        <dbReference type="ChEBI" id="CHEBI:456216"/>
        <dbReference type="EC" id="5.6.2.4"/>
    </reaction>
</comment>